<accession>A0A151M066</accession>
<name>A0A151M066_ALLMI</name>
<feature type="region of interest" description="Disordered" evidence="1">
    <location>
        <begin position="1"/>
        <end position="20"/>
    </location>
</feature>
<protein>
    <submittedName>
        <fullName evidence="2">Glutamate-rich protein 2 isoform B</fullName>
    </submittedName>
</protein>
<feature type="region of interest" description="Disordered" evidence="1">
    <location>
        <begin position="185"/>
        <end position="257"/>
    </location>
</feature>
<dbReference type="Proteomes" id="UP000050525">
    <property type="component" value="Unassembled WGS sequence"/>
</dbReference>
<dbReference type="PANTHER" id="PTHR21520:SF2">
    <property type="entry name" value="GLUTAMATE-RICH PROTEIN 2"/>
    <property type="match status" value="1"/>
</dbReference>
<evidence type="ECO:0000313" key="3">
    <source>
        <dbReference type="Proteomes" id="UP000050525"/>
    </source>
</evidence>
<feature type="compositionally biased region" description="Acidic residues" evidence="1">
    <location>
        <begin position="317"/>
        <end position="334"/>
    </location>
</feature>
<evidence type="ECO:0000313" key="2">
    <source>
        <dbReference type="EMBL" id="KYO17866.1"/>
    </source>
</evidence>
<sequence length="356" mass="39009">MSRRRPTQLPPIRGRAPPAADCARLAPGFDAAWGRGPPSAAAAAAPQVSGMLEVIGPEDGFILQSFTESRANCIERTDGMKEQKKRKNGRLHVFGPKEVVIEPIQTAPGMGYGAESASKMYSPTKQISLCAAKSSIEKWDASGKSVKNKHSSRNPETYLKPLCSMQKNTDSHTDQQLKMDLHRLSEETKISEARRDNIKSEASDEKEKNSRSVEKTANSIELQPNSVDNHNFDELSQTTDDDESSSEHSENENGKGSAPIELLGEFLKAIMGGNYSLAKKLCHMILIYEPENTEAKQFLPLLEEKLLMEGAQNSTDTESEETDEGSSDDSEEDTTSSSSSSEDESEESSDDSDENI</sequence>
<evidence type="ECO:0000256" key="1">
    <source>
        <dbReference type="SAM" id="MobiDB-lite"/>
    </source>
</evidence>
<dbReference type="AlphaFoldDB" id="A0A151M066"/>
<dbReference type="EMBL" id="AKHW03006853">
    <property type="protein sequence ID" value="KYO17866.1"/>
    <property type="molecule type" value="Genomic_DNA"/>
</dbReference>
<reference evidence="2 3" key="1">
    <citation type="journal article" date="2012" name="Genome Biol.">
        <title>Sequencing three crocodilian genomes to illuminate the evolution of archosaurs and amniotes.</title>
        <authorList>
            <person name="St John J.A."/>
            <person name="Braun E.L."/>
            <person name="Isberg S.R."/>
            <person name="Miles L.G."/>
            <person name="Chong A.Y."/>
            <person name="Gongora J."/>
            <person name="Dalzell P."/>
            <person name="Moran C."/>
            <person name="Bed'hom B."/>
            <person name="Abzhanov A."/>
            <person name="Burgess S.C."/>
            <person name="Cooksey A.M."/>
            <person name="Castoe T.A."/>
            <person name="Crawford N.G."/>
            <person name="Densmore L.D."/>
            <person name="Drew J.C."/>
            <person name="Edwards S.V."/>
            <person name="Faircloth B.C."/>
            <person name="Fujita M.K."/>
            <person name="Greenwold M.J."/>
            <person name="Hoffmann F.G."/>
            <person name="Howard J.M."/>
            <person name="Iguchi T."/>
            <person name="Janes D.E."/>
            <person name="Khan S.Y."/>
            <person name="Kohno S."/>
            <person name="de Koning A.J."/>
            <person name="Lance S.L."/>
            <person name="McCarthy F.M."/>
            <person name="McCormack J.E."/>
            <person name="Merchant M.E."/>
            <person name="Peterson D.G."/>
            <person name="Pollock D.D."/>
            <person name="Pourmand N."/>
            <person name="Raney B.J."/>
            <person name="Roessler K.A."/>
            <person name="Sanford J.R."/>
            <person name="Sawyer R.H."/>
            <person name="Schmidt C.J."/>
            <person name="Triplett E.W."/>
            <person name="Tuberville T.D."/>
            <person name="Venegas-Anaya M."/>
            <person name="Howard J.T."/>
            <person name="Jarvis E.D."/>
            <person name="Guillette L.J.Jr."/>
            <person name="Glenn T.C."/>
            <person name="Green R.E."/>
            <person name="Ray D.A."/>
        </authorList>
    </citation>
    <scope>NUCLEOTIDE SEQUENCE [LARGE SCALE GENOMIC DNA]</scope>
    <source>
        <strain evidence="2">KSC_2009_1</strain>
    </source>
</reference>
<feature type="region of interest" description="Disordered" evidence="1">
    <location>
        <begin position="310"/>
        <end position="356"/>
    </location>
</feature>
<proteinExistence type="predicted"/>
<dbReference type="PANTHER" id="PTHR21520">
    <property type="entry name" value="GLUTAMATE-RICH PROTEIN 2"/>
    <property type="match status" value="1"/>
</dbReference>
<feature type="compositionally biased region" description="Polar residues" evidence="1">
    <location>
        <begin position="215"/>
        <end position="229"/>
    </location>
</feature>
<feature type="compositionally biased region" description="Basic and acidic residues" evidence="1">
    <location>
        <begin position="185"/>
        <end position="214"/>
    </location>
</feature>
<dbReference type="InterPro" id="IPR026703">
    <property type="entry name" value="ERICH2"/>
</dbReference>
<comment type="caution">
    <text evidence="2">The sequence shown here is derived from an EMBL/GenBank/DDBJ whole genome shotgun (WGS) entry which is preliminary data.</text>
</comment>
<keyword evidence="3" id="KW-1185">Reference proteome</keyword>
<organism evidence="2 3">
    <name type="scientific">Alligator mississippiensis</name>
    <name type="common">American alligator</name>
    <dbReference type="NCBI Taxonomy" id="8496"/>
    <lineage>
        <taxon>Eukaryota</taxon>
        <taxon>Metazoa</taxon>
        <taxon>Chordata</taxon>
        <taxon>Craniata</taxon>
        <taxon>Vertebrata</taxon>
        <taxon>Euteleostomi</taxon>
        <taxon>Archelosauria</taxon>
        <taxon>Archosauria</taxon>
        <taxon>Crocodylia</taxon>
        <taxon>Alligatoridae</taxon>
        <taxon>Alligatorinae</taxon>
        <taxon>Alligator</taxon>
    </lineage>
</organism>
<feature type="compositionally biased region" description="Acidic residues" evidence="1">
    <location>
        <begin position="341"/>
        <end position="356"/>
    </location>
</feature>
<gene>
    <name evidence="2" type="primary">ERICH2</name>
    <name evidence="2" type="ORF">Y1Q_0011524</name>
</gene>